<organism evidence="2 3">
    <name type="scientific">Papaver atlanticum</name>
    <dbReference type="NCBI Taxonomy" id="357466"/>
    <lineage>
        <taxon>Eukaryota</taxon>
        <taxon>Viridiplantae</taxon>
        <taxon>Streptophyta</taxon>
        <taxon>Embryophyta</taxon>
        <taxon>Tracheophyta</taxon>
        <taxon>Spermatophyta</taxon>
        <taxon>Magnoliopsida</taxon>
        <taxon>Ranunculales</taxon>
        <taxon>Papaveraceae</taxon>
        <taxon>Papaveroideae</taxon>
        <taxon>Papaver</taxon>
    </lineage>
</organism>
<reference evidence="2" key="1">
    <citation type="submission" date="2022-04" db="EMBL/GenBank/DDBJ databases">
        <title>A functionally conserved STORR gene fusion in Papaver species that diverged 16.8 million years ago.</title>
        <authorList>
            <person name="Catania T."/>
        </authorList>
    </citation>
    <scope>NUCLEOTIDE SEQUENCE</scope>
    <source>
        <strain evidence="2">S-188037</strain>
    </source>
</reference>
<dbReference type="GO" id="GO:0003677">
    <property type="term" value="F:DNA binding"/>
    <property type="evidence" value="ECO:0007669"/>
    <property type="project" value="TreeGrafter"/>
</dbReference>
<feature type="non-terminal residue" evidence="2">
    <location>
        <position position="1"/>
    </location>
</feature>
<dbReference type="GO" id="GO:0003886">
    <property type="term" value="F:DNA (cytosine-5-)-methyltransferase activity"/>
    <property type="evidence" value="ECO:0007669"/>
    <property type="project" value="TreeGrafter"/>
</dbReference>
<dbReference type="AlphaFoldDB" id="A0AAD4SK75"/>
<dbReference type="PROSITE" id="PS51038">
    <property type="entry name" value="BAH"/>
    <property type="match status" value="1"/>
</dbReference>
<gene>
    <name evidence="2" type="ORF">MKW98_014080</name>
</gene>
<proteinExistence type="predicted"/>
<dbReference type="InterPro" id="IPR050390">
    <property type="entry name" value="C5-Methyltransferase"/>
</dbReference>
<comment type="caution">
    <text evidence="2">The sequence shown here is derived from an EMBL/GenBank/DDBJ whole genome shotgun (WGS) entry which is preliminary data.</text>
</comment>
<accession>A0AAD4SK75</accession>
<protein>
    <recommendedName>
        <fullName evidence="1">BAH domain-containing protein</fullName>
    </recommendedName>
</protein>
<dbReference type="Proteomes" id="UP001202328">
    <property type="component" value="Unassembled WGS sequence"/>
</dbReference>
<dbReference type="PANTHER" id="PTHR10629">
    <property type="entry name" value="CYTOSINE-SPECIFIC METHYLTRANSFERASE"/>
    <property type="match status" value="1"/>
</dbReference>
<evidence type="ECO:0000259" key="1">
    <source>
        <dbReference type="PROSITE" id="PS51038"/>
    </source>
</evidence>
<dbReference type="GO" id="GO:0005634">
    <property type="term" value="C:nucleus"/>
    <property type="evidence" value="ECO:0007669"/>
    <property type="project" value="TreeGrafter"/>
</dbReference>
<dbReference type="GO" id="GO:0003682">
    <property type="term" value="F:chromatin binding"/>
    <property type="evidence" value="ECO:0007669"/>
    <property type="project" value="InterPro"/>
</dbReference>
<sequence>LLLIFHFSIETSELICQRFFFFLYRHRFEKNTHGSLPWCAKLGDINLVTAEEGQLDYIGRIVEFFETTKKKSYIAVKWFFRAVDTVIQVCSDQILDKRVFSTETGDDNPLDCIVNNITVVKSTAL</sequence>
<dbReference type="InterPro" id="IPR001025">
    <property type="entry name" value="BAH_dom"/>
</dbReference>
<evidence type="ECO:0000313" key="2">
    <source>
        <dbReference type="EMBL" id="KAI3909663.1"/>
    </source>
</evidence>
<evidence type="ECO:0000313" key="3">
    <source>
        <dbReference type="Proteomes" id="UP001202328"/>
    </source>
</evidence>
<keyword evidence="3" id="KW-1185">Reference proteome</keyword>
<dbReference type="Gene3D" id="2.30.30.490">
    <property type="match status" value="1"/>
</dbReference>
<dbReference type="InterPro" id="IPR043151">
    <property type="entry name" value="BAH_sf"/>
</dbReference>
<feature type="domain" description="BAH" evidence="1">
    <location>
        <begin position="38"/>
        <end position="125"/>
    </location>
</feature>
<name>A0AAD4SK75_9MAGN</name>
<dbReference type="Pfam" id="PF01426">
    <property type="entry name" value="BAH"/>
    <property type="match status" value="1"/>
</dbReference>
<dbReference type="EMBL" id="JAJJMB010010315">
    <property type="protein sequence ID" value="KAI3909663.1"/>
    <property type="molecule type" value="Genomic_DNA"/>
</dbReference>
<dbReference type="GO" id="GO:0044027">
    <property type="term" value="P:negative regulation of gene expression via chromosomal CpG island methylation"/>
    <property type="evidence" value="ECO:0007669"/>
    <property type="project" value="TreeGrafter"/>
</dbReference>
<dbReference type="PANTHER" id="PTHR10629:SF50">
    <property type="entry name" value="DNA (CYTOSINE-5)-METHYLTRANSFERASE CMT3"/>
    <property type="match status" value="1"/>
</dbReference>